<evidence type="ECO:0000313" key="2">
    <source>
        <dbReference type="Proteomes" id="UP001180531"/>
    </source>
</evidence>
<sequence length="82" mass="9527">MIVHHGRVHEKEDFREDGFAHLLDTVHQQVGGNTVLVRDNAKQHTDARLRRLLGSRSSWLTVFHGYLRMRHTSTRPRACGRT</sequence>
<evidence type="ECO:0008006" key="3">
    <source>
        <dbReference type="Google" id="ProtNLM"/>
    </source>
</evidence>
<proteinExistence type="predicted"/>
<dbReference type="Proteomes" id="UP001180531">
    <property type="component" value="Unassembled WGS sequence"/>
</dbReference>
<name>A0ABU2SXW8_9ACTN</name>
<gene>
    <name evidence="1" type="ORF">RM609_32705</name>
</gene>
<accession>A0ABU2SXW8</accession>
<reference evidence="1" key="1">
    <citation type="submission" date="2024-05" db="EMBL/GenBank/DDBJ databases">
        <title>30 novel species of actinomycetes from the DSMZ collection.</title>
        <authorList>
            <person name="Nouioui I."/>
        </authorList>
    </citation>
    <scope>NUCLEOTIDE SEQUENCE</scope>
    <source>
        <strain evidence="1">DSM 40473</strain>
    </source>
</reference>
<protein>
    <recommendedName>
        <fullName evidence="3">Tc1-like transposase DDE domain-containing protein</fullName>
    </recommendedName>
</protein>
<organism evidence="1 2">
    <name type="scientific">Streptomyces hesseae</name>
    <dbReference type="NCBI Taxonomy" id="3075519"/>
    <lineage>
        <taxon>Bacteria</taxon>
        <taxon>Bacillati</taxon>
        <taxon>Actinomycetota</taxon>
        <taxon>Actinomycetes</taxon>
        <taxon>Kitasatosporales</taxon>
        <taxon>Streptomycetaceae</taxon>
        <taxon>Streptomyces</taxon>
    </lineage>
</organism>
<dbReference type="RefSeq" id="WP_311616014.1">
    <property type="nucleotide sequence ID" value="NZ_JAVRFI010000037.1"/>
</dbReference>
<dbReference type="EMBL" id="JAVRFI010000037">
    <property type="protein sequence ID" value="MDT0453801.1"/>
    <property type="molecule type" value="Genomic_DNA"/>
</dbReference>
<comment type="caution">
    <text evidence="1">The sequence shown here is derived from an EMBL/GenBank/DDBJ whole genome shotgun (WGS) entry which is preliminary data.</text>
</comment>
<evidence type="ECO:0000313" key="1">
    <source>
        <dbReference type="EMBL" id="MDT0453801.1"/>
    </source>
</evidence>
<keyword evidence="2" id="KW-1185">Reference proteome</keyword>